<proteinExistence type="predicted"/>
<dbReference type="SUPFAM" id="SSF47413">
    <property type="entry name" value="lambda repressor-like DNA-binding domains"/>
    <property type="match status" value="1"/>
</dbReference>
<dbReference type="PANTHER" id="PTHR30146">
    <property type="entry name" value="LACI-RELATED TRANSCRIPTIONAL REPRESSOR"/>
    <property type="match status" value="1"/>
</dbReference>
<dbReference type="Gene3D" id="1.10.260.40">
    <property type="entry name" value="lambda repressor-like DNA-binding domains"/>
    <property type="match status" value="1"/>
</dbReference>
<dbReference type="InterPro" id="IPR010982">
    <property type="entry name" value="Lambda_DNA-bd_dom_sf"/>
</dbReference>
<dbReference type="KEGG" id="bao:BAMF_3436"/>
<dbReference type="Gene3D" id="3.40.50.2300">
    <property type="match status" value="2"/>
</dbReference>
<dbReference type="EMBL" id="FN597644">
    <property type="protein sequence ID" value="CBI44562.1"/>
    <property type="molecule type" value="Genomic_DNA"/>
</dbReference>
<evidence type="ECO:0000256" key="1">
    <source>
        <dbReference type="ARBA" id="ARBA00022491"/>
    </source>
</evidence>
<dbReference type="CDD" id="cd01392">
    <property type="entry name" value="HTH_LacI"/>
    <property type="match status" value="1"/>
</dbReference>
<dbReference type="InterPro" id="IPR001761">
    <property type="entry name" value="Peripla_BP/Lac1_sug-bd_dom"/>
</dbReference>
<dbReference type="SUPFAM" id="SSF53822">
    <property type="entry name" value="Periplasmic binding protein-like I"/>
    <property type="match status" value="1"/>
</dbReference>
<organism evidence="6 7">
    <name type="scientific">Bacillus amyloliquefaciens (strain ATCC 23350 / DSM 7 / BCRC 11601 / CCUG 28519 / NBRC 15535 / NRRL B-14393 / F)</name>
    <dbReference type="NCBI Taxonomy" id="692420"/>
    <lineage>
        <taxon>Bacteria</taxon>
        <taxon>Bacillati</taxon>
        <taxon>Bacillota</taxon>
        <taxon>Bacilli</taxon>
        <taxon>Bacillales</taxon>
        <taxon>Bacillaceae</taxon>
        <taxon>Bacillus</taxon>
        <taxon>Bacillus amyloliquefaciens group</taxon>
    </lineage>
</organism>
<dbReference type="Proteomes" id="UP000006562">
    <property type="component" value="Chromosome"/>
</dbReference>
<dbReference type="InterPro" id="IPR000843">
    <property type="entry name" value="HTH_LacI"/>
</dbReference>
<dbReference type="PANTHER" id="PTHR30146:SF95">
    <property type="entry name" value="RIBOSE OPERON REPRESSOR"/>
    <property type="match status" value="1"/>
</dbReference>
<keyword evidence="7" id="KW-1185">Reference proteome</keyword>
<protein>
    <submittedName>
        <fullName evidence="6">Transcriptional regulator (LacI family)</fullName>
    </submittedName>
</protein>
<dbReference type="CDD" id="cd06291">
    <property type="entry name" value="PBP1_Qymf-like"/>
    <property type="match status" value="1"/>
</dbReference>
<sequence length="330" mass="36229">MLATIKDVAGAAGVSVATVSRVLNDNGYVHEDTRTKVMLAMEKLNYYPNEVARSLNKRESRLVGLLLPDITNPFFPQLARGAEDELQREGYRLIIGNSDEELEKELDYLQTFKQNQVAGILAATNYPDLTEYSGSLYPVVFLDRTKEGAPSVFSDGRAGGKRAAEEMLRGQSTSITLVKGPGHLQTAQERFNGALDVLQKAGAQFNVISAASFSIKDAAILAEELFAAYPETDGVIASNDIAAAAVLHEALRLGKKVPEEIQIIGYDDIPQSGLLFPPLSTIRQPAYEMGKRAANLLLQLIKKEPPKETAIQMPVTYIKRQTTRKDDHHE</sequence>
<keyword evidence="2" id="KW-0805">Transcription regulation</keyword>
<keyword evidence="3" id="KW-0238">DNA-binding</keyword>
<feature type="domain" description="HTH lacI-type" evidence="5">
    <location>
        <begin position="3"/>
        <end position="57"/>
    </location>
</feature>
<dbReference type="Pfam" id="PF00532">
    <property type="entry name" value="Peripla_BP_1"/>
    <property type="match status" value="1"/>
</dbReference>
<evidence type="ECO:0000256" key="3">
    <source>
        <dbReference type="ARBA" id="ARBA00023125"/>
    </source>
</evidence>
<dbReference type="Pfam" id="PF00356">
    <property type="entry name" value="LacI"/>
    <property type="match status" value="1"/>
</dbReference>
<keyword evidence="1" id="KW-0678">Repressor</keyword>
<evidence type="ECO:0000259" key="5">
    <source>
        <dbReference type="PROSITE" id="PS50932"/>
    </source>
</evidence>
<evidence type="ECO:0000313" key="7">
    <source>
        <dbReference type="Proteomes" id="UP000006562"/>
    </source>
</evidence>
<evidence type="ECO:0000256" key="2">
    <source>
        <dbReference type="ARBA" id="ARBA00023015"/>
    </source>
</evidence>
<dbReference type="AlphaFoldDB" id="A0A9P1JKN4"/>
<keyword evidence="4" id="KW-0804">Transcription</keyword>
<dbReference type="PROSITE" id="PS00356">
    <property type="entry name" value="HTH_LACI_1"/>
    <property type="match status" value="1"/>
</dbReference>
<reference evidence="7" key="2">
    <citation type="journal article" date="2011" name="J. Biotechnol.">
        <title>Genome sequence of B. amyloliquefaciens type strain DSM7(T) reveals differences to plant-associated B. amyloliquefaciens FZB42.</title>
        <authorList>
            <person name="Ruckert C."/>
            <person name="Blom J."/>
            <person name="Chen X."/>
            <person name="Reva O."/>
            <person name="Borriss R."/>
        </authorList>
    </citation>
    <scope>NUCLEOTIDE SEQUENCE [LARGE SCALE GENOMIC DNA]</scope>
    <source>
        <strain evidence="7">DSM 7</strain>
    </source>
</reference>
<evidence type="ECO:0000313" key="6">
    <source>
        <dbReference type="EMBL" id="CBI44562.1"/>
    </source>
</evidence>
<gene>
    <name evidence="6" type="primary">rbsR</name>
    <name evidence="6" type="ordered locus">BAMF_3436</name>
</gene>
<dbReference type="SMART" id="SM00354">
    <property type="entry name" value="HTH_LACI"/>
    <property type="match status" value="1"/>
</dbReference>
<accession>A0A9P1JKN4</accession>
<dbReference type="PROSITE" id="PS50932">
    <property type="entry name" value="HTH_LACI_2"/>
    <property type="match status" value="1"/>
</dbReference>
<reference evidence="6 7" key="1">
    <citation type="journal article" date="2011" name="Int. J. Syst. Evol. Microbiol.">
        <title>Relationship of Bacillus amyloliquefaciens clades associated with strains DSM 7T and FZB42T: a proposal for Bacillus amyloliquefaciens subsp. amyloliquefaciens subsp. nov. and Bacillus amyloliquefaciens subsp. plantarum subsp. nov. based on complete genome sequence comparisons.</title>
        <authorList>
            <person name="Borriss R."/>
            <person name="Chen X.H."/>
            <person name="Rueckert C."/>
            <person name="Blom J."/>
            <person name="Becker A."/>
            <person name="Baumgarth B."/>
            <person name="Fan B."/>
            <person name="Pukall R."/>
            <person name="Schumann P."/>
            <person name="Sproer C."/>
            <person name="Junge H."/>
            <person name="Vater J."/>
            <person name="Puhler A."/>
            <person name="Klenk H.P."/>
        </authorList>
    </citation>
    <scope>NUCLEOTIDE SEQUENCE [LARGE SCALE GENOMIC DNA]</scope>
    <source>
        <strain evidence="7">DSM 7</strain>
    </source>
</reference>
<evidence type="ECO:0000256" key="4">
    <source>
        <dbReference type="ARBA" id="ARBA00023163"/>
    </source>
</evidence>
<dbReference type="GO" id="GO:0000976">
    <property type="term" value="F:transcription cis-regulatory region binding"/>
    <property type="evidence" value="ECO:0007669"/>
    <property type="project" value="TreeGrafter"/>
</dbReference>
<name>A0A9P1JKN4_BACAS</name>
<dbReference type="GO" id="GO:0003700">
    <property type="term" value="F:DNA-binding transcription factor activity"/>
    <property type="evidence" value="ECO:0007669"/>
    <property type="project" value="TreeGrafter"/>
</dbReference>
<dbReference type="InterPro" id="IPR028082">
    <property type="entry name" value="Peripla_BP_I"/>
</dbReference>
<dbReference type="PRINTS" id="PR00036">
    <property type="entry name" value="HTHLACI"/>
</dbReference>